<dbReference type="PROSITE" id="PS50977">
    <property type="entry name" value="HTH_TETR_2"/>
    <property type="match status" value="1"/>
</dbReference>
<comment type="caution">
    <text evidence="4">The sequence shown here is derived from an EMBL/GenBank/DDBJ whole genome shotgun (WGS) entry which is preliminary data.</text>
</comment>
<feature type="DNA-binding region" description="H-T-H motif" evidence="2">
    <location>
        <begin position="31"/>
        <end position="50"/>
    </location>
</feature>
<dbReference type="Pfam" id="PF14278">
    <property type="entry name" value="TetR_C_8"/>
    <property type="match status" value="1"/>
</dbReference>
<dbReference type="InterPro" id="IPR050624">
    <property type="entry name" value="HTH-type_Tx_Regulator"/>
</dbReference>
<evidence type="ECO:0000313" key="4">
    <source>
        <dbReference type="EMBL" id="MBC8545021.1"/>
    </source>
</evidence>
<name>A0A926DVU6_9FIRM</name>
<accession>A0A926DVU6</accession>
<evidence type="ECO:0000313" key="5">
    <source>
        <dbReference type="Proteomes" id="UP000657006"/>
    </source>
</evidence>
<dbReference type="InterPro" id="IPR001647">
    <property type="entry name" value="HTH_TetR"/>
</dbReference>
<proteinExistence type="predicted"/>
<dbReference type="InterPro" id="IPR009057">
    <property type="entry name" value="Homeodomain-like_sf"/>
</dbReference>
<reference evidence="4" key="1">
    <citation type="submission" date="2020-08" db="EMBL/GenBank/DDBJ databases">
        <title>Genome public.</title>
        <authorList>
            <person name="Liu C."/>
            <person name="Sun Q."/>
        </authorList>
    </citation>
    <scope>NUCLEOTIDE SEQUENCE</scope>
    <source>
        <strain evidence="4">NSJ-32</strain>
    </source>
</reference>
<gene>
    <name evidence="4" type="ORF">H8730_15875</name>
</gene>
<protein>
    <submittedName>
        <fullName evidence="4">TetR/AcrR family transcriptional regulator C-terminal domain-containing protein</fullName>
    </submittedName>
</protein>
<dbReference type="RefSeq" id="WP_177719191.1">
    <property type="nucleotide sequence ID" value="NZ_JACRSQ010000041.1"/>
</dbReference>
<dbReference type="Gene3D" id="1.10.357.10">
    <property type="entry name" value="Tetracycline Repressor, domain 2"/>
    <property type="match status" value="1"/>
</dbReference>
<keyword evidence="1 2" id="KW-0238">DNA-binding</keyword>
<dbReference type="EMBL" id="JACRSQ010000041">
    <property type="protein sequence ID" value="MBC8545021.1"/>
    <property type="molecule type" value="Genomic_DNA"/>
</dbReference>
<keyword evidence="5" id="KW-1185">Reference proteome</keyword>
<dbReference type="PANTHER" id="PTHR43479">
    <property type="entry name" value="ACREF/ENVCD OPERON REPRESSOR-RELATED"/>
    <property type="match status" value="1"/>
</dbReference>
<dbReference type="InterPro" id="IPR039532">
    <property type="entry name" value="TetR_C_Firmicutes"/>
</dbReference>
<evidence type="ECO:0000256" key="1">
    <source>
        <dbReference type="ARBA" id="ARBA00023125"/>
    </source>
</evidence>
<dbReference type="PANTHER" id="PTHR43479:SF7">
    <property type="entry name" value="TETR-FAMILY TRANSCRIPTIONAL REGULATOR"/>
    <property type="match status" value="1"/>
</dbReference>
<evidence type="ECO:0000256" key="2">
    <source>
        <dbReference type="PROSITE-ProRule" id="PRU00335"/>
    </source>
</evidence>
<dbReference type="GO" id="GO:0003677">
    <property type="term" value="F:DNA binding"/>
    <property type="evidence" value="ECO:0007669"/>
    <property type="project" value="UniProtKB-UniRule"/>
</dbReference>
<dbReference type="Proteomes" id="UP000657006">
    <property type="component" value="Unassembled WGS sequence"/>
</dbReference>
<dbReference type="AlphaFoldDB" id="A0A926DVU6"/>
<feature type="domain" description="HTH tetR-type" evidence="3">
    <location>
        <begin position="8"/>
        <end position="68"/>
    </location>
</feature>
<evidence type="ECO:0000259" key="3">
    <source>
        <dbReference type="PROSITE" id="PS50977"/>
    </source>
</evidence>
<dbReference type="SUPFAM" id="SSF46689">
    <property type="entry name" value="Homeodomain-like"/>
    <property type="match status" value="1"/>
</dbReference>
<sequence length="202" mass="23427">MTNEELSRKTKKSLAAALKKAMETKKLSKITVSDLTAECNVNRKTFYYHFTDIYALLKWMFEEEAIEVVKQFDMVVNTEEAIRFIMDYVEENKHIINCAYDSMGNEELKRFFYTDLYGIIWNTIVTGAQMYNLMIDEQFTDFLANFYTEGCAGMLINWVKNKITQDRETVLQNMLLISRVSIPEILKVKATQGSLPEICGNA</sequence>
<organism evidence="4 5">
    <name type="scientific">Bianquea renquensis</name>
    <dbReference type="NCBI Taxonomy" id="2763661"/>
    <lineage>
        <taxon>Bacteria</taxon>
        <taxon>Bacillati</taxon>
        <taxon>Bacillota</taxon>
        <taxon>Clostridia</taxon>
        <taxon>Eubacteriales</taxon>
        <taxon>Bianqueaceae</taxon>
        <taxon>Bianquea</taxon>
    </lineage>
</organism>